<proteinExistence type="predicted"/>
<dbReference type="AlphaFoldDB" id="A0A9D4AFF5"/>
<organism evidence="1 2">
    <name type="scientific">Gossypium stocksii</name>
    <dbReference type="NCBI Taxonomy" id="47602"/>
    <lineage>
        <taxon>Eukaryota</taxon>
        <taxon>Viridiplantae</taxon>
        <taxon>Streptophyta</taxon>
        <taxon>Embryophyta</taxon>
        <taxon>Tracheophyta</taxon>
        <taxon>Spermatophyta</taxon>
        <taxon>Magnoliopsida</taxon>
        <taxon>eudicotyledons</taxon>
        <taxon>Gunneridae</taxon>
        <taxon>Pentapetalae</taxon>
        <taxon>rosids</taxon>
        <taxon>malvids</taxon>
        <taxon>Malvales</taxon>
        <taxon>Malvaceae</taxon>
        <taxon>Malvoideae</taxon>
        <taxon>Gossypium</taxon>
    </lineage>
</organism>
<name>A0A9D4AFF5_9ROSI</name>
<reference evidence="1 2" key="1">
    <citation type="journal article" date="2021" name="Plant Biotechnol. J.">
        <title>Multi-omics assisted identification of the key and species-specific regulatory components of drought-tolerant mechanisms in Gossypium stocksii.</title>
        <authorList>
            <person name="Yu D."/>
            <person name="Ke L."/>
            <person name="Zhang D."/>
            <person name="Wu Y."/>
            <person name="Sun Y."/>
            <person name="Mei J."/>
            <person name="Sun J."/>
            <person name="Sun Y."/>
        </authorList>
    </citation>
    <scope>NUCLEOTIDE SEQUENCE [LARGE SCALE GENOMIC DNA]</scope>
    <source>
        <strain evidence="2">cv. E1</strain>
        <tissue evidence="1">Leaf</tissue>
    </source>
</reference>
<dbReference type="EMBL" id="JAIQCV010000003">
    <property type="protein sequence ID" value="KAH1114254.1"/>
    <property type="molecule type" value="Genomic_DNA"/>
</dbReference>
<sequence length="59" mass="6325">MGKGGASDKVMAKVSAEIKRIVPALKCKQCRVSVVRDFLLGCGWVTASNFGLSRQVIVD</sequence>
<evidence type="ECO:0000313" key="1">
    <source>
        <dbReference type="EMBL" id="KAH1114254.1"/>
    </source>
</evidence>
<accession>A0A9D4AFF5</accession>
<comment type="caution">
    <text evidence="1">The sequence shown here is derived from an EMBL/GenBank/DDBJ whole genome shotgun (WGS) entry which is preliminary data.</text>
</comment>
<protein>
    <submittedName>
        <fullName evidence="1">Uncharacterized protein</fullName>
    </submittedName>
</protein>
<evidence type="ECO:0000313" key="2">
    <source>
        <dbReference type="Proteomes" id="UP000828251"/>
    </source>
</evidence>
<gene>
    <name evidence="1" type="ORF">J1N35_007632</name>
</gene>
<keyword evidence="2" id="KW-1185">Reference proteome</keyword>
<dbReference type="Proteomes" id="UP000828251">
    <property type="component" value="Unassembled WGS sequence"/>
</dbReference>